<keyword evidence="14" id="KW-1185">Reference proteome</keyword>
<feature type="transmembrane region" description="Helical" evidence="12">
    <location>
        <begin position="131"/>
        <end position="157"/>
    </location>
</feature>
<feature type="transmembrane region" description="Helical" evidence="12">
    <location>
        <begin position="105"/>
        <end position="125"/>
    </location>
</feature>
<comment type="similarity">
    <text evidence="3">Belongs to the CcmB/CycW/HelB family.</text>
</comment>
<accession>A0A410JW75</accession>
<feature type="transmembrane region" description="Helical" evidence="12">
    <location>
        <begin position="54"/>
        <end position="70"/>
    </location>
</feature>
<keyword evidence="5" id="KW-0813">Transport</keyword>
<evidence type="ECO:0000256" key="12">
    <source>
        <dbReference type="SAM" id="Phobius"/>
    </source>
</evidence>
<evidence type="ECO:0000256" key="8">
    <source>
        <dbReference type="ARBA" id="ARBA00022692"/>
    </source>
</evidence>
<protein>
    <recommendedName>
        <fullName evidence="4">Heme exporter protein B</fullName>
    </recommendedName>
</protein>
<dbReference type="EMBL" id="CP035108">
    <property type="protein sequence ID" value="QAR32309.1"/>
    <property type="molecule type" value="Genomic_DNA"/>
</dbReference>
<evidence type="ECO:0000256" key="5">
    <source>
        <dbReference type="ARBA" id="ARBA00022448"/>
    </source>
</evidence>
<evidence type="ECO:0000256" key="6">
    <source>
        <dbReference type="ARBA" id="ARBA00022475"/>
    </source>
</evidence>
<evidence type="ECO:0000313" key="13">
    <source>
        <dbReference type="EMBL" id="QAR32309.1"/>
    </source>
</evidence>
<evidence type="ECO:0000313" key="14">
    <source>
        <dbReference type="Proteomes" id="UP000287502"/>
    </source>
</evidence>
<keyword evidence="9" id="KW-0201">Cytochrome c-type biogenesis</keyword>
<organism evidence="13 14">
    <name type="scientific">Geovibrio thiophilus</name>
    <dbReference type="NCBI Taxonomy" id="139438"/>
    <lineage>
        <taxon>Bacteria</taxon>
        <taxon>Pseudomonadati</taxon>
        <taxon>Deferribacterota</taxon>
        <taxon>Deferribacteres</taxon>
        <taxon>Deferribacterales</taxon>
        <taxon>Geovibrionaceae</taxon>
        <taxon>Geovibrio</taxon>
    </lineage>
</organism>
<keyword evidence="8 12" id="KW-0812">Transmembrane</keyword>
<keyword evidence="11 12" id="KW-0472">Membrane</keyword>
<proteinExistence type="inferred from homology"/>
<dbReference type="GO" id="GO:0017004">
    <property type="term" value="P:cytochrome complex assembly"/>
    <property type="evidence" value="ECO:0007669"/>
    <property type="project" value="UniProtKB-KW"/>
</dbReference>
<sequence length="225" mass="24904">MSYFNTVLCIFRKDILEEFKSKEVVNSMLVFSLLVVVVFSFIFEPGSDMKNEVVGGILWMSFVFAGLLGLNKSMMTEVQGGNLQALLLSPVDPSSIFFGKVLSNFTFMAMVEIITIPIFTVLYNVNVFAGGALTAAVFFLGTYGFAVLGTLFSLISVNTRTREVMLPLLLLPILVPVILASVQSLNIFVLGHDHALAYPWLKILLIFDIIFTAVVFAVFDFIVEE</sequence>
<evidence type="ECO:0000256" key="1">
    <source>
        <dbReference type="ARBA" id="ARBA00002442"/>
    </source>
</evidence>
<evidence type="ECO:0000256" key="7">
    <source>
        <dbReference type="ARBA" id="ARBA00022519"/>
    </source>
</evidence>
<dbReference type="KEGG" id="gtl:EP073_02515"/>
<keyword evidence="6" id="KW-1003">Cell membrane</keyword>
<reference evidence="13 14" key="1">
    <citation type="submission" date="2019-01" db="EMBL/GenBank/DDBJ databases">
        <title>Geovibrio thiophilus DSM 11263, complete genome.</title>
        <authorList>
            <person name="Spring S."/>
            <person name="Bunk B."/>
            <person name="Sproer C."/>
        </authorList>
    </citation>
    <scope>NUCLEOTIDE SEQUENCE [LARGE SCALE GENOMIC DNA]</scope>
    <source>
        <strain evidence="13 14">DSM 11263</strain>
    </source>
</reference>
<evidence type="ECO:0000256" key="4">
    <source>
        <dbReference type="ARBA" id="ARBA00016452"/>
    </source>
</evidence>
<dbReference type="GO" id="GO:1903607">
    <property type="term" value="P:cytochrome c biosynthetic process"/>
    <property type="evidence" value="ECO:0007669"/>
    <property type="project" value="TreeGrafter"/>
</dbReference>
<dbReference type="GO" id="GO:0005886">
    <property type="term" value="C:plasma membrane"/>
    <property type="evidence" value="ECO:0007669"/>
    <property type="project" value="UniProtKB-SubCell"/>
</dbReference>
<feature type="transmembrane region" description="Helical" evidence="12">
    <location>
        <begin position="24"/>
        <end position="42"/>
    </location>
</feature>
<dbReference type="PANTHER" id="PTHR30070:SF1">
    <property type="entry name" value="CYTOCHROME C BIOGENESIS B-RELATED"/>
    <property type="match status" value="1"/>
</dbReference>
<dbReference type="OrthoDB" id="9812809at2"/>
<evidence type="ECO:0000256" key="3">
    <source>
        <dbReference type="ARBA" id="ARBA00010544"/>
    </source>
</evidence>
<dbReference type="Pfam" id="PF03379">
    <property type="entry name" value="CcmB"/>
    <property type="match status" value="1"/>
</dbReference>
<dbReference type="PANTHER" id="PTHR30070">
    <property type="entry name" value="HEME EXPORTER PROTEIN B"/>
    <property type="match status" value="1"/>
</dbReference>
<comment type="subcellular location">
    <subcellularLocation>
        <location evidence="2">Cell inner membrane</location>
        <topology evidence="2">Multi-pass membrane protein</topology>
    </subcellularLocation>
</comment>
<evidence type="ECO:0000256" key="11">
    <source>
        <dbReference type="ARBA" id="ARBA00023136"/>
    </source>
</evidence>
<keyword evidence="10 12" id="KW-1133">Transmembrane helix</keyword>
<comment type="function">
    <text evidence="1">Required for the export of heme to the periplasm for the biogenesis of c-type cytochromes.</text>
</comment>
<dbReference type="GO" id="GO:0015232">
    <property type="term" value="F:heme transmembrane transporter activity"/>
    <property type="evidence" value="ECO:0007669"/>
    <property type="project" value="InterPro"/>
</dbReference>
<keyword evidence="7" id="KW-0997">Cell inner membrane</keyword>
<gene>
    <name evidence="13" type="ORF">EP073_02515</name>
</gene>
<dbReference type="InterPro" id="IPR026031">
    <property type="entry name" value="Cyt_c_CcmB_bac"/>
</dbReference>
<dbReference type="PRINTS" id="PR01414">
    <property type="entry name" value="CCMBBIOGNSIS"/>
</dbReference>
<feature type="transmembrane region" description="Helical" evidence="12">
    <location>
        <begin position="169"/>
        <end position="191"/>
    </location>
</feature>
<feature type="transmembrane region" description="Helical" evidence="12">
    <location>
        <begin position="203"/>
        <end position="223"/>
    </location>
</feature>
<dbReference type="RefSeq" id="WP_128465596.1">
    <property type="nucleotide sequence ID" value="NZ_CP035108.1"/>
</dbReference>
<dbReference type="Proteomes" id="UP000287502">
    <property type="component" value="Chromosome"/>
</dbReference>
<dbReference type="AlphaFoldDB" id="A0A410JW75"/>
<name>A0A410JW75_9BACT</name>
<evidence type="ECO:0000256" key="9">
    <source>
        <dbReference type="ARBA" id="ARBA00022748"/>
    </source>
</evidence>
<dbReference type="InterPro" id="IPR003544">
    <property type="entry name" value="Cyt_c_biogenesis_CcmB"/>
</dbReference>
<dbReference type="PIRSF" id="PIRSF002764">
    <property type="entry name" value="CcmB"/>
    <property type="match status" value="1"/>
</dbReference>
<evidence type="ECO:0000256" key="2">
    <source>
        <dbReference type="ARBA" id="ARBA00004429"/>
    </source>
</evidence>
<evidence type="ECO:0000256" key="10">
    <source>
        <dbReference type="ARBA" id="ARBA00022989"/>
    </source>
</evidence>